<dbReference type="PANTHER" id="PTHR11097:SF14">
    <property type="entry name" value="EXOSOME COMPLEX COMPONENT RRP45"/>
    <property type="match status" value="1"/>
</dbReference>
<dbReference type="InterPro" id="IPR033100">
    <property type="entry name" value="Rrp45"/>
</dbReference>
<dbReference type="InterPro" id="IPR001247">
    <property type="entry name" value="ExoRNase_PH_dom1"/>
</dbReference>
<dbReference type="InterPro" id="IPR036345">
    <property type="entry name" value="ExoRNase_PH_dom2_sf"/>
</dbReference>
<dbReference type="GO" id="GO:0071038">
    <property type="term" value="P:TRAMP-dependent tRNA surveillance pathway"/>
    <property type="evidence" value="ECO:0007669"/>
    <property type="project" value="TreeGrafter"/>
</dbReference>
<evidence type="ECO:0000256" key="6">
    <source>
        <dbReference type="ARBA" id="ARBA00023242"/>
    </source>
</evidence>
<gene>
    <name evidence="11" type="ORF">KI387_027322</name>
</gene>
<proteinExistence type="inferred from homology"/>
<feature type="compositionally biased region" description="Acidic residues" evidence="8">
    <location>
        <begin position="333"/>
        <end position="344"/>
    </location>
</feature>
<feature type="compositionally biased region" description="Polar residues" evidence="8">
    <location>
        <begin position="292"/>
        <end position="307"/>
    </location>
</feature>
<evidence type="ECO:0000256" key="7">
    <source>
        <dbReference type="ARBA" id="ARBA00079975"/>
    </source>
</evidence>
<dbReference type="SUPFAM" id="SSF54211">
    <property type="entry name" value="Ribosomal protein S5 domain 2-like"/>
    <property type="match status" value="1"/>
</dbReference>
<evidence type="ECO:0000256" key="5">
    <source>
        <dbReference type="ARBA" id="ARBA00022884"/>
    </source>
</evidence>
<keyword evidence="6" id="KW-0539">Nucleus</keyword>
<dbReference type="GO" id="GO:0034473">
    <property type="term" value="P:U1 snRNA 3'-end processing"/>
    <property type="evidence" value="ECO:0007669"/>
    <property type="project" value="TreeGrafter"/>
</dbReference>
<evidence type="ECO:0000256" key="4">
    <source>
        <dbReference type="ARBA" id="ARBA00022490"/>
    </source>
</evidence>
<dbReference type="GO" id="GO:0000467">
    <property type="term" value="P:exonucleolytic trimming to generate mature 3'-end of 5.8S rRNA from tricistronic rRNA transcript (SSU-rRNA, 5.8S rRNA, LSU-rRNA)"/>
    <property type="evidence" value="ECO:0007669"/>
    <property type="project" value="TreeGrafter"/>
</dbReference>
<comment type="similarity">
    <text evidence="3">Belongs to the RNase PH family.</text>
</comment>
<dbReference type="InterPro" id="IPR015847">
    <property type="entry name" value="ExoRNase_PH_dom2"/>
</dbReference>
<evidence type="ECO:0000256" key="8">
    <source>
        <dbReference type="SAM" id="MobiDB-lite"/>
    </source>
</evidence>
<dbReference type="GO" id="GO:0071035">
    <property type="term" value="P:nuclear polyadenylation-dependent rRNA catabolic process"/>
    <property type="evidence" value="ECO:0007669"/>
    <property type="project" value="TreeGrafter"/>
</dbReference>
<dbReference type="Proteomes" id="UP000824469">
    <property type="component" value="Unassembled WGS sequence"/>
</dbReference>
<dbReference type="InterPro" id="IPR027408">
    <property type="entry name" value="PNPase/RNase_PH_dom_sf"/>
</dbReference>
<dbReference type="Gene3D" id="3.30.230.70">
    <property type="entry name" value="GHMP Kinase, N-terminal domain"/>
    <property type="match status" value="1"/>
</dbReference>
<protein>
    <recommendedName>
        <fullName evidence="7">Protein ECERIFERUM 7</fullName>
    </recommendedName>
</protein>
<dbReference type="OMA" id="HVMGIVT"/>
<dbReference type="CDD" id="cd11368">
    <property type="entry name" value="RNase_PH_RRP45"/>
    <property type="match status" value="1"/>
</dbReference>
<organism evidence="11 12">
    <name type="scientific">Taxus chinensis</name>
    <name type="common">Chinese yew</name>
    <name type="synonym">Taxus wallichiana var. chinensis</name>
    <dbReference type="NCBI Taxonomy" id="29808"/>
    <lineage>
        <taxon>Eukaryota</taxon>
        <taxon>Viridiplantae</taxon>
        <taxon>Streptophyta</taxon>
        <taxon>Embryophyta</taxon>
        <taxon>Tracheophyta</taxon>
        <taxon>Spermatophyta</taxon>
        <taxon>Pinopsida</taxon>
        <taxon>Pinidae</taxon>
        <taxon>Conifers II</taxon>
        <taxon>Cupressales</taxon>
        <taxon>Taxaceae</taxon>
        <taxon>Taxus</taxon>
    </lineage>
</organism>
<feature type="region of interest" description="Disordered" evidence="8">
    <location>
        <begin position="285"/>
        <end position="347"/>
    </location>
</feature>
<feature type="region of interest" description="Disordered" evidence="8">
    <location>
        <begin position="443"/>
        <end position="483"/>
    </location>
</feature>
<dbReference type="GO" id="GO:0016075">
    <property type="term" value="P:rRNA catabolic process"/>
    <property type="evidence" value="ECO:0007669"/>
    <property type="project" value="TreeGrafter"/>
</dbReference>
<evidence type="ECO:0000313" key="11">
    <source>
        <dbReference type="EMBL" id="KAH9312287.1"/>
    </source>
</evidence>
<evidence type="ECO:0000256" key="3">
    <source>
        <dbReference type="ARBA" id="ARBA00006678"/>
    </source>
</evidence>
<comment type="subcellular location">
    <subcellularLocation>
        <location evidence="2">Cytoplasm</location>
    </subcellularLocation>
    <subcellularLocation>
        <location evidence="1">Nucleus</location>
    </subcellularLocation>
</comment>
<feature type="compositionally biased region" description="Basic residues" evidence="8">
    <location>
        <begin position="469"/>
        <end position="483"/>
    </location>
</feature>
<feature type="domain" description="Exoribonuclease phosphorolytic" evidence="9">
    <location>
        <begin position="31"/>
        <end position="163"/>
    </location>
</feature>
<reference evidence="11 12" key="1">
    <citation type="journal article" date="2021" name="Nat. Plants">
        <title>The Taxus genome provides insights into paclitaxel biosynthesis.</title>
        <authorList>
            <person name="Xiong X."/>
            <person name="Gou J."/>
            <person name="Liao Q."/>
            <person name="Li Y."/>
            <person name="Zhou Q."/>
            <person name="Bi G."/>
            <person name="Li C."/>
            <person name="Du R."/>
            <person name="Wang X."/>
            <person name="Sun T."/>
            <person name="Guo L."/>
            <person name="Liang H."/>
            <person name="Lu P."/>
            <person name="Wu Y."/>
            <person name="Zhang Z."/>
            <person name="Ro D.K."/>
            <person name="Shang Y."/>
            <person name="Huang S."/>
            <person name="Yan J."/>
        </authorList>
    </citation>
    <scope>NUCLEOTIDE SEQUENCE [LARGE SCALE GENOMIC DNA]</scope>
    <source>
        <strain evidence="11">Ta-2019</strain>
    </source>
</reference>
<feature type="domain" description="Exoribonuclease phosphorolytic" evidence="10">
    <location>
        <begin position="192"/>
        <end position="257"/>
    </location>
</feature>
<dbReference type="AlphaFoldDB" id="A0AA38FX22"/>
<dbReference type="GO" id="GO:0034475">
    <property type="term" value="P:U4 snRNA 3'-end processing"/>
    <property type="evidence" value="ECO:0007669"/>
    <property type="project" value="TreeGrafter"/>
</dbReference>
<evidence type="ECO:0000256" key="2">
    <source>
        <dbReference type="ARBA" id="ARBA00004496"/>
    </source>
</evidence>
<evidence type="ECO:0000259" key="9">
    <source>
        <dbReference type="Pfam" id="PF01138"/>
    </source>
</evidence>
<name>A0AA38FX22_TAXCH</name>
<keyword evidence="5" id="KW-0694">RNA-binding</keyword>
<dbReference type="FunFam" id="3.30.230.70:FF:000007">
    <property type="entry name" value="Exosome complex component RRP45B"/>
    <property type="match status" value="1"/>
</dbReference>
<dbReference type="PANTHER" id="PTHR11097">
    <property type="entry name" value="EXOSOME COMPLEX EXONUCLEASE RIBOSOMAL RNA PROCESSING PROTEIN"/>
    <property type="match status" value="1"/>
</dbReference>
<keyword evidence="12" id="KW-1185">Reference proteome</keyword>
<accession>A0AA38FX22</accession>
<feature type="compositionally biased region" description="Basic and acidic residues" evidence="8">
    <location>
        <begin position="314"/>
        <end position="332"/>
    </location>
</feature>
<dbReference type="GO" id="GO:0071028">
    <property type="term" value="P:nuclear mRNA surveillance"/>
    <property type="evidence" value="ECO:0007669"/>
    <property type="project" value="TreeGrafter"/>
</dbReference>
<dbReference type="GO" id="GO:0034476">
    <property type="term" value="P:U5 snRNA 3'-end processing"/>
    <property type="evidence" value="ECO:0007669"/>
    <property type="project" value="TreeGrafter"/>
</dbReference>
<dbReference type="GO" id="GO:0000177">
    <property type="term" value="C:cytoplasmic exosome (RNase complex)"/>
    <property type="evidence" value="ECO:0007669"/>
    <property type="project" value="TreeGrafter"/>
</dbReference>
<sequence length="483" mass="53158">MANTRVSVNEKKFIQEALRLEQRIDGRRPFDFRRLSIKFGREDGAAEVQLGQTHVMGIVTGQVLQPYRDRPNEGTLAVFTEFSPMADPAFEVGRPGEFAVELGRIIDRGLRESRAVDTESLCILAGKAVWALRVDLHILDNGGNLVDAASVAALAALLSFRRPECSVGGQDGQEITIHPPEIREPLPLIIHHLPIAVTFAFFGEGDMVVLDPNYKEETVMGGRMTITMNVHGDVCAVQKGGGVGVSQSEIMRCFRVASMKAADITSKLKECVEAHAIERAQRKIKRHRQIAAGSNESEIKMSETTPHAAQKQVDGAREIEKVLSSENDNKDEIDMEEEQSDDEHDVPAQVHNIHDKKETKSIFIGGPSQWDPYSEGVSAPLSMEILQSSNGSELLDVVQGNSLQKTSQTTEDMRGTEPGVEKAAVVTVKQEQILSTLASSKATDIQSKEQVMKASANEHHTLQDAVKDKARRKKKKKAVKKET</sequence>
<dbReference type="InterPro" id="IPR050590">
    <property type="entry name" value="Exosome_comp_Rrp42_subfam"/>
</dbReference>
<dbReference type="GO" id="GO:0035925">
    <property type="term" value="F:mRNA 3'-UTR AU-rich region binding"/>
    <property type="evidence" value="ECO:0007669"/>
    <property type="project" value="TreeGrafter"/>
</dbReference>
<comment type="caution">
    <text evidence="11">The sequence shown here is derived from an EMBL/GenBank/DDBJ whole genome shotgun (WGS) entry which is preliminary data.</text>
</comment>
<evidence type="ECO:0000313" key="12">
    <source>
        <dbReference type="Proteomes" id="UP000824469"/>
    </source>
</evidence>
<evidence type="ECO:0000256" key="1">
    <source>
        <dbReference type="ARBA" id="ARBA00004123"/>
    </source>
</evidence>
<dbReference type="InterPro" id="IPR020568">
    <property type="entry name" value="Ribosomal_Su5_D2-typ_SF"/>
</dbReference>
<dbReference type="Pfam" id="PF01138">
    <property type="entry name" value="RNase_PH"/>
    <property type="match status" value="1"/>
</dbReference>
<dbReference type="GO" id="GO:0000176">
    <property type="term" value="C:nuclear exosome (RNase complex)"/>
    <property type="evidence" value="ECO:0007669"/>
    <property type="project" value="TreeGrafter"/>
</dbReference>
<evidence type="ECO:0000259" key="10">
    <source>
        <dbReference type="Pfam" id="PF03725"/>
    </source>
</evidence>
<dbReference type="Pfam" id="PF03725">
    <property type="entry name" value="RNase_PH_C"/>
    <property type="match status" value="1"/>
</dbReference>
<dbReference type="EMBL" id="JAHRHJ020000006">
    <property type="protein sequence ID" value="KAH9312287.1"/>
    <property type="molecule type" value="Genomic_DNA"/>
</dbReference>
<feature type="compositionally biased region" description="Basic and acidic residues" evidence="8">
    <location>
        <begin position="446"/>
        <end position="468"/>
    </location>
</feature>
<dbReference type="SUPFAM" id="SSF55666">
    <property type="entry name" value="Ribonuclease PH domain 2-like"/>
    <property type="match status" value="1"/>
</dbReference>
<keyword evidence="4" id="KW-0963">Cytoplasm</keyword>